<dbReference type="EMBL" id="JACWZY010000055">
    <property type="protein sequence ID" value="MBD2705412.1"/>
    <property type="molecule type" value="Genomic_DNA"/>
</dbReference>
<comment type="caution">
    <text evidence="1">The sequence shown here is derived from an EMBL/GenBank/DDBJ whole genome shotgun (WGS) entry which is preliminary data.</text>
</comment>
<reference evidence="1" key="1">
    <citation type="submission" date="2020-09" db="EMBL/GenBank/DDBJ databases">
        <authorList>
            <person name="Kim M.K."/>
        </authorList>
    </citation>
    <scope>NUCLEOTIDE SEQUENCE</scope>
    <source>
        <strain evidence="1">BT702</strain>
    </source>
</reference>
<dbReference type="RefSeq" id="WP_190892793.1">
    <property type="nucleotide sequence ID" value="NZ_JACWZY010000055.1"/>
</dbReference>
<sequence length="46" mass="5171">MLIELALVVLSGAGGLVWWQWQAEWITQKQVLSGLHLPANKSRVRS</sequence>
<name>A0A927GAA1_9BACT</name>
<protein>
    <submittedName>
        <fullName evidence="1">Uncharacterized protein</fullName>
    </submittedName>
</protein>
<accession>A0A927GAA1</accession>
<gene>
    <name evidence="1" type="ORF">IC229_32680</name>
</gene>
<organism evidence="1 2">
    <name type="scientific">Spirosoma profusum</name>
    <dbReference type="NCBI Taxonomy" id="2771354"/>
    <lineage>
        <taxon>Bacteria</taxon>
        <taxon>Pseudomonadati</taxon>
        <taxon>Bacteroidota</taxon>
        <taxon>Cytophagia</taxon>
        <taxon>Cytophagales</taxon>
        <taxon>Cytophagaceae</taxon>
        <taxon>Spirosoma</taxon>
    </lineage>
</organism>
<dbReference type="AlphaFoldDB" id="A0A927GAA1"/>
<evidence type="ECO:0000313" key="2">
    <source>
        <dbReference type="Proteomes" id="UP000598820"/>
    </source>
</evidence>
<proteinExistence type="predicted"/>
<evidence type="ECO:0000313" key="1">
    <source>
        <dbReference type="EMBL" id="MBD2705412.1"/>
    </source>
</evidence>
<dbReference type="Proteomes" id="UP000598820">
    <property type="component" value="Unassembled WGS sequence"/>
</dbReference>
<keyword evidence="2" id="KW-1185">Reference proteome</keyword>